<dbReference type="InterPro" id="IPR004099">
    <property type="entry name" value="Pyr_nucl-diS_OxRdtase_dimer"/>
</dbReference>
<comment type="caution">
    <text evidence="9">The sequence shown here is derived from an EMBL/GenBank/DDBJ whole genome shotgun (WGS) entry which is preliminary data.</text>
</comment>
<evidence type="ECO:0000259" key="7">
    <source>
        <dbReference type="Pfam" id="PF02852"/>
    </source>
</evidence>
<dbReference type="Pfam" id="PF07992">
    <property type="entry name" value="Pyr_redox_2"/>
    <property type="match status" value="1"/>
</dbReference>
<organism evidence="9 10">
    <name type="scientific">Tumebacillus lacus</name>
    <dbReference type="NCBI Taxonomy" id="2995335"/>
    <lineage>
        <taxon>Bacteria</taxon>
        <taxon>Bacillati</taxon>
        <taxon>Bacillota</taxon>
        <taxon>Bacilli</taxon>
        <taxon>Bacillales</taxon>
        <taxon>Alicyclobacillaceae</taxon>
        <taxon>Tumebacillus</taxon>
    </lineage>
</organism>
<name>A0ABT3WWP3_9BACL</name>
<dbReference type="Proteomes" id="UP001208017">
    <property type="component" value="Unassembled WGS sequence"/>
</dbReference>
<accession>A0ABT3WWP3</accession>
<evidence type="ECO:0000256" key="5">
    <source>
        <dbReference type="ARBA" id="ARBA00023002"/>
    </source>
</evidence>
<dbReference type="RefSeq" id="WP_267150325.1">
    <property type="nucleotide sequence ID" value="NZ_JAPMLT010000001.1"/>
</dbReference>
<dbReference type="InterPro" id="IPR036188">
    <property type="entry name" value="FAD/NAD-bd_sf"/>
</dbReference>
<evidence type="ECO:0000256" key="4">
    <source>
        <dbReference type="ARBA" id="ARBA00022827"/>
    </source>
</evidence>
<dbReference type="EMBL" id="JAPMLT010000001">
    <property type="protein sequence ID" value="MCX7569103.1"/>
    <property type="molecule type" value="Genomic_DNA"/>
</dbReference>
<dbReference type="PRINTS" id="PR00411">
    <property type="entry name" value="PNDRDTASEI"/>
</dbReference>
<dbReference type="PANTHER" id="PTHR43429">
    <property type="entry name" value="PYRIDINE NUCLEOTIDE-DISULFIDE OXIDOREDUCTASE DOMAIN-CONTAINING"/>
    <property type="match status" value="1"/>
</dbReference>
<evidence type="ECO:0000256" key="6">
    <source>
        <dbReference type="ARBA" id="ARBA00023284"/>
    </source>
</evidence>
<evidence type="ECO:0000313" key="10">
    <source>
        <dbReference type="Proteomes" id="UP001208017"/>
    </source>
</evidence>
<dbReference type="InterPro" id="IPR016156">
    <property type="entry name" value="FAD/NAD-linked_Rdtase_dimer_sf"/>
</dbReference>
<dbReference type="SUPFAM" id="SSF51905">
    <property type="entry name" value="FAD/NAD(P)-binding domain"/>
    <property type="match status" value="1"/>
</dbReference>
<feature type="domain" description="FAD/NAD(P)-binding" evidence="8">
    <location>
        <begin position="3"/>
        <end position="294"/>
    </location>
</feature>
<dbReference type="Gene3D" id="3.50.50.60">
    <property type="entry name" value="FAD/NAD(P)-binding domain"/>
    <property type="match status" value="2"/>
</dbReference>
<dbReference type="InterPro" id="IPR023753">
    <property type="entry name" value="FAD/NAD-binding_dom"/>
</dbReference>
<evidence type="ECO:0000313" key="9">
    <source>
        <dbReference type="EMBL" id="MCX7569103.1"/>
    </source>
</evidence>
<dbReference type="Pfam" id="PF02852">
    <property type="entry name" value="Pyr_redox_dim"/>
    <property type="match status" value="1"/>
</dbReference>
<keyword evidence="5" id="KW-0560">Oxidoreductase</keyword>
<keyword evidence="3" id="KW-0285">Flavoprotein</keyword>
<dbReference type="PANTHER" id="PTHR43429:SF1">
    <property type="entry name" value="NAD(P)H SULFUR OXIDOREDUCTASE (COA-DEPENDENT)"/>
    <property type="match status" value="1"/>
</dbReference>
<dbReference type="PRINTS" id="PR00368">
    <property type="entry name" value="FADPNR"/>
</dbReference>
<evidence type="ECO:0000256" key="1">
    <source>
        <dbReference type="ARBA" id="ARBA00001974"/>
    </source>
</evidence>
<evidence type="ECO:0000259" key="8">
    <source>
        <dbReference type="Pfam" id="PF07992"/>
    </source>
</evidence>
<dbReference type="SUPFAM" id="SSF55424">
    <property type="entry name" value="FAD/NAD-linked reductases, dimerisation (C-terminal) domain"/>
    <property type="match status" value="1"/>
</dbReference>
<keyword evidence="6" id="KW-0676">Redox-active center</keyword>
<evidence type="ECO:0000256" key="3">
    <source>
        <dbReference type="ARBA" id="ARBA00022630"/>
    </source>
</evidence>
<sequence length="447" mass="47700">MERYVIIGGDAAGMSAAMQIRRAHPDASVTVIEKGGTYSYAQCGLPYLVGGWIPSPDMLIARRLETFRDKYNLDARTYQEATGIDPSARTVHVRDLQAESESDVPFDKLLIATGGSAVVPKDWDGTDLGGVYALKTIPDAERIIAFAKEPDVRRVVVVGGGYIGLEMAEAFHALGKEVRVLNRGEQVAGPWDLELAGLVSAELERNGVTVTYGVEVTGLSGANGRVTSVETRSGSYPADLVLIAVGILPNSGIAKQAGITLGLQGGIEVNKRMETNLPGIYAAGDVALQYHRLKKRLDYIPLGTHANKMGRIAGKQMAGLGGVFQGVLGTAILKVFDLQVGRTGLSEGEALKEGIEVETVTIKTLDHAGYYPDAKSLTVKLVLRKSDGVLLGGQAVGPSGVDKRIDVLATALWQGMTGEELLDLDLSYAPPFNAVWDPLQQAARRFK</sequence>
<gene>
    <name evidence="9" type="ORF">OS242_03875</name>
</gene>
<dbReference type="InterPro" id="IPR050260">
    <property type="entry name" value="FAD-bd_OxRdtase"/>
</dbReference>
<comment type="cofactor">
    <cofactor evidence="1">
        <name>FAD</name>
        <dbReference type="ChEBI" id="CHEBI:57692"/>
    </cofactor>
</comment>
<protein>
    <submittedName>
        <fullName evidence="9">FAD-dependent oxidoreductase</fullName>
    </submittedName>
</protein>
<reference evidence="9 10" key="1">
    <citation type="submission" date="2022-11" db="EMBL/GenBank/DDBJ databases">
        <title>Study of microbial diversity in lake waters.</title>
        <authorList>
            <person name="Zhang J."/>
        </authorList>
    </citation>
    <scope>NUCLEOTIDE SEQUENCE [LARGE SCALE GENOMIC DNA]</scope>
    <source>
        <strain evidence="9 10">DT12</strain>
    </source>
</reference>
<keyword evidence="10" id="KW-1185">Reference proteome</keyword>
<keyword evidence="4" id="KW-0274">FAD</keyword>
<comment type="similarity">
    <text evidence="2">Belongs to the class-III pyridine nucleotide-disulfide oxidoreductase family.</text>
</comment>
<proteinExistence type="inferred from homology"/>
<feature type="domain" description="Pyridine nucleotide-disulphide oxidoreductase dimerisation" evidence="7">
    <location>
        <begin position="332"/>
        <end position="433"/>
    </location>
</feature>
<evidence type="ECO:0000256" key="2">
    <source>
        <dbReference type="ARBA" id="ARBA00009130"/>
    </source>
</evidence>